<proteinExistence type="predicted"/>
<keyword evidence="1" id="KW-0472">Membrane</keyword>
<dbReference type="EMBL" id="PNIQ01000082">
    <property type="protein sequence ID" value="PMP86578.1"/>
    <property type="molecule type" value="Genomic_DNA"/>
</dbReference>
<reference evidence="2 3" key="1">
    <citation type="submission" date="2018-01" db="EMBL/GenBank/DDBJ databases">
        <title>Metagenomic assembled genomes from two thermal pools in the Uzon Caldera, Kamchatka, Russia.</title>
        <authorList>
            <person name="Wilkins L."/>
            <person name="Ettinger C."/>
        </authorList>
    </citation>
    <scope>NUCLEOTIDE SEQUENCE [LARGE SCALE GENOMIC DNA]</scope>
    <source>
        <strain evidence="2">ZAV-02</strain>
    </source>
</reference>
<name>A0A2J6XEX4_9CHLR</name>
<feature type="transmembrane region" description="Helical" evidence="1">
    <location>
        <begin position="120"/>
        <end position="138"/>
    </location>
</feature>
<gene>
    <name evidence="2" type="ORF">C0184_01080</name>
</gene>
<keyword evidence="1" id="KW-1133">Transmembrane helix</keyword>
<comment type="caution">
    <text evidence="2">The sequence shown here is derived from an EMBL/GenBank/DDBJ whole genome shotgun (WGS) entry which is preliminary data.</text>
</comment>
<feature type="non-terminal residue" evidence="2">
    <location>
        <position position="154"/>
    </location>
</feature>
<organism evidence="2 3">
    <name type="scientific">Chloroflexus aggregans</name>
    <dbReference type="NCBI Taxonomy" id="152260"/>
    <lineage>
        <taxon>Bacteria</taxon>
        <taxon>Bacillati</taxon>
        <taxon>Chloroflexota</taxon>
        <taxon>Chloroflexia</taxon>
        <taxon>Chloroflexales</taxon>
        <taxon>Chloroflexineae</taxon>
        <taxon>Chloroflexaceae</taxon>
        <taxon>Chloroflexus</taxon>
    </lineage>
</organism>
<feature type="transmembrane region" description="Helical" evidence="1">
    <location>
        <begin position="12"/>
        <end position="33"/>
    </location>
</feature>
<evidence type="ECO:0000256" key="1">
    <source>
        <dbReference type="SAM" id="Phobius"/>
    </source>
</evidence>
<dbReference type="Proteomes" id="UP000243376">
    <property type="component" value="Unassembled WGS sequence"/>
</dbReference>
<feature type="transmembrane region" description="Helical" evidence="1">
    <location>
        <begin position="53"/>
        <end position="73"/>
    </location>
</feature>
<protein>
    <submittedName>
        <fullName evidence="2">Undecaprenyl-phosphate glucose phosphotransferase</fullName>
    </submittedName>
</protein>
<evidence type="ECO:0000313" key="2">
    <source>
        <dbReference type="EMBL" id="PMP86578.1"/>
    </source>
</evidence>
<dbReference type="GO" id="GO:0016740">
    <property type="term" value="F:transferase activity"/>
    <property type="evidence" value="ECO:0007669"/>
    <property type="project" value="UniProtKB-KW"/>
</dbReference>
<keyword evidence="1" id="KW-0812">Transmembrane</keyword>
<accession>A0A2J6XEX4</accession>
<keyword evidence="2" id="KW-0808">Transferase</keyword>
<dbReference type="AlphaFoldDB" id="A0A2J6XEX4"/>
<feature type="transmembrane region" description="Helical" evidence="1">
    <location>
        <begin position="85"/>
        <end position="105"/>
    </location>
</feature>
<sequence>MVRPRAWRALLRLLLVVFDLVALNLAAQMAYALGADSLVAAGFRPPADPLTPLRLTVVGTLIALIVFASHGLYEMKRGASRLDEAVKVVTAISFTLVLVIFVNALIGEFGGEELPWTRDILFQGWLLAVGFCLVGRFIHRVMVYVLRRYFDIDT</sequence>
<evidence type="ECO:0000313" key="3">
    <source>
        <dbReference type="Proteomes" id="UP000243376"/>
    </source>
</evidence>